<accession>A0A848HNV1</accession>
<name>A0A848HNV1_9BURK</name>
<sequence length="379" mass="38549">MTITQVITALPAVPDPATDTPATFSAKAAASVLAQKAMTPELNTWATQANALAVEVGADADAAADQAALAVSSAAAAVSASTAALWVTGTTYALGVTVIAPSNMQGYRKKTASSVSSIDPASDATNWTIVGMYGVKGANIASAATVNLSTATGDYIHITGTTTITTITIPIGAERTVIFDGALTLTHGAALLLPGAANIVTAANDRMIVRGDTTGAIVTSYTKSTGAATAGTPYLHVREEQASGTNGGTSVAADITQTRVLNTVKTNTIGASLASNTITLLAGTYQCRIRVPSYSTNTTKAFLYNSSDASYIFVGSNSYPAASGACCDSFIVGQFTLATTKNLTVRHWTGAAFTNGLGVATSISGQIEVYTEAEFWKVA</sequence>
<dbReference type="RefSeq" id="WP_169466195.1">
    <property type="nucleotide sequence ID" value="NZ_JABBGG010000006.1"/>
</dbReference>
<dbReference type="Proteomes" id="UP000583752">
    <property type="component" value="Unassembled WGS sequence"/>
</dbReference>
<proteinExistence type="predicted"/>
<protein>
    <submittedName>
        <fullName evidence="1">Uncharacterized protein</fullName>
    </submittedName>
</protein>
<dbReference type="EMBL" id="JABBGG010000006">
    <property type="protein sequence ID" value="NML61840.1"/>
    <property type="molecule type" value="Genomic_DNA"/>
</dbReference>
<evidence type="ECO:0000313" key="1">
    <source>
        <dbReference type="EMBL" id="NML61840.1"/>
    </source>
</evidence>
<evidence type="ECO:0000313" key="2">
    <source>
        <dbReference type="Proteomes" id="UP000583752"/>
    </source>
</evidence>
<reference evidence="1 2" key="1">
    <citation type="submission" date="2020-04" db="EMBL/GenBank/DDBJ databases">
        <title>Massilia sp. RP-1-19 isolated from soil.</title>
        <authorList>
            <person name="Dahal R.H."/>
        </authorList>
    </citation>
    <scope>NUCLEOTIDE SEQUENCE [LARGE SCALE GENOMIC DNA]</scope>
    <source>
        <strain evidence="1 2">RP-1-19</strain>
    </source>
</reference>
<dbReference type="AlphaFoldDB" id="A0A848HNV1"/>
<keyword evidence="2" id="KW-1185">Reference proteome</keyword>
<gene>
    <name evidence="1" type="ORF">HHL21_12290</name>
</gene>
<organism evidence="1 2">
    <name type="scientific">Massilia polaris</name>
    <dbReference type="NCBI Taxonomy" id="2728846"/>
    <lineage>
        <taxon>Bacteria</taxon>
        <taxon>Pseudomonadati</taxon>
        <taxon>Pseudomonadota</taxon>
        <taxon>Betaproteobacteria</taxon>
        <taxon>Burkholderiales</taxon>
        <taxon>Oxalobacteraceae</taxon>
        <taxon>Telluria group</taxon>
        <taxon>Massilia</taxon>
    </lineage>
</organism>
<comment type="caution">
    <text evidence="1">The sequence shown here is derived from an EMBL/GenBank/DDBJ whole genome shotgun (WGS) entry which is preliminary data.</text>
</comment>